<proteinExistence type="predicted"/>
<gene>
    <name evidence="1" type="ORF">HS088_TW22G00630</name>
</gene>
<protein>
    <submittedName>
        <fullName evidence="1">Uncharacterized protein</fullName>
    </submittedName>
</protein>
<organism evidence="1 2">
    <name type="scientific">Tripterygium wilfordii</name>
    <name type="common">Thunder God vine</name>
    <dbReference type="NCBI Taxonomy" id="458696"/>
    <lineage>
        <taxon>Eukaryota</taxon>
        <taxon>Viridiplantae</taxon>
        <taxon>Streptophyta</taxon>
        <taxon>Embryophyta</taxon>
        <taxon>Tracheophyta</taxon>
        <taxon>Spermatophyta</taxon>
        <taxon>Magnoliopsida</taxon>
        <taxon>eudicotyledons</taxon>
        <taxon>Gunneridae</taxon>
        <taxon>Pentapetalae</taxon>
        <taxon>rosids</taxon>
        <taxon>fabids</taxon>
        <taxon>Celastrales</taxon>
        <taxon>Celastraceae</taxon>
        <taxon>Tripterygium</taxon>
    </lineage>
</organism>
<evidence type="ECO:0000313" key="2">
    <source>
        <dbReference type="Proteomes" id="UP000593562"/>
    </source>
</evidence>
<name>A0A7J7BZ31_TRIWF</name>
<dbReference type="InterPro" id="IPR015915">
    <property type="entry name" value="Kelch-typ_b-propeller"/>
</dbReference>
<dbReference type="AlphaFoldDB" id="A0A7J7BZ31"/>
<dbReference type="Gene3D" id="2.120.10.80">
    <property type="entry name" value="Kelch-type beta propeller"/>
    <property type="match status" value="1"/>
</dbReference>
<evidence type="ECO:0000313" key="1">
    <source>
        <dbReference type="EMBL" id="KAF5726945.1"/>
    </source>
</evidence>
<comment type="caution">
    <text evidence="1">The sequence shown here is derived from an EMBL/GenBank/DDBJ whole genome shotgun (WGS) entry which is preliminary data.</text>
</comment>
<dbReference type="SUPFAM" id="SSF117281">
    <property type="entry name" value="Kelch motif"/>
    <property type="match status" value="1"/>
</dbReference>
<dbReference type="Proteomes" id="UP000593562">
    <property type="component" value="Unassembled WGS sequence"/>
</dbReference>
<sequence length="386" mass="43421">MSLILETRASSSITRRRSMVCFVCEAIWRRDEGGYEVCAVDVPTSSRALGSTSKSMVLGEPLFHLPNTYPVTMNFFAFGSKIYFFGGCPPGHSRLLSKDVYVYDTSSPGIRKVGCMNLGKLGAVVIGPVNDKFYVMSQILTFRDFEVFDPNCNAWYYPTQPPVHHFPSPLNGPFKICAYAVVNNGREILLSTQSSGLFSYDTVERDWSHFPERSLPFQGGAVPIGGDRYLVFLERYQMVLGTYCYNSSNNGWYDFQCIWRGGNAITHRQIASPLWLGDGLVCGVLSGYNRSPYDLDLAAPSNLCIEMGFYRARAGQVKFLSFQRYRNKYDMKKFHRWMIASFPLCLETVASTSETEEVYSQGKRKSDKGDSGAIECIAKKSRRIAS</sequence>
<dbReference type="Pfam" id="PF07893">
    <property type="entry name" value="DUF1668"/>
    <property type="match status" value="1"/>
</dbReference>
<reference evidence="1 2" key="1">
    <citation type="journal article" date="2020" name="Nat. Commun.">
        <title>Genome of Tripterygium wilfordii and identification of cytochrome P450 involved in triptolide biosynthesis.</title>
        <authorList>
            <person name="Tu L."/>
            <person name="Su P."/>
            <person name="Zhang Z."/>
            <person name="Gao L."/>
            <person name="Wang J."/>
            <person name="Hu T."/>
            <person name="Zhou J."/>
            <person name="Zhang Y."/>
            <person name="Zhao Y."/>
            <person name="Liu Y."/>
            <person name="Song Y."/>
            <person name="Tong Y."/>
            <person name="Lu Y."/>
            <person name="Yang J."/>
            <person name="Xu C."/>
            <person name="Jia M."/>
            <person name="Peters R.J."/>
            <person name="Huang L."/>
            <person name="Gao W."/>
        </authorList>
    </citation>
    <scope>NUCLEOTIDE SEQUENCE [LARGE SCALE GENOMIC DNA]</scope>
    <source>
        <strain evidence="2">cv. XIE 37</strain>
        <tissue evidence="1">Leaf</tissue>
    </source>
</reference>
<dbReference type="InParanoid" id="A0A7J7BZ31"/>
<dbReference type="InterPro" id="IPR012871">
    <property type="entry name" value="DUF1668_ORYSA"/>
</dbReference>
<keyword evidence="2" id="KW-1185">Reference proteome</keyword>
<dbReference type="EMBL" id="JAAARO010000022">
    <property type="protein sequence ID" value="KAF5726945.1"/>
    <property type="molecule type" value="Genomic_DNA"/>
</dbReference>
<dbReference type="OrthoDB" id="1550086at2759"/>
<accession>A0A7J7BZ31</accession>
<dbReference type="PANTHER" id="PTHR33085">
    <property type="entry name" value="OS12G0113100 PROTEIN-RELATED"/>
    <property type="match status" value="1"/>
</dbReference>